<dbReference type="Pfam" id="PF12819">
    <property type="entry name" value="Malectin_like"/>
    <property type="match status" value="1"/>
</dbReference>
<dbReference type="InterPro" id="IPR024788">
    <property type="entry name" value="Malectin-like_Carb-bd_dom"/>
</dbReference>
<evidence type="ECO:0000259" key="2">
    <source>
        <dbReference type="Pfam" id="PF12819"/>
    </source>
</evidence>
<reference evidence="3" key="1">
    <citation type="journal article" date="2019" name="Sci. Rep.">
        <title>Draft genome of Tanacetum cinerariifolium, the natural source of mosquito coil.</title>
        <authorList>
            <person name="Yamashiro T."/>
            <person name="Shiraishi A."/>
            <person name="Satake H."/>
            <person name="Nakayama K."/>
        </authorList>
    </citation>
    <scope>NUCLEOTIDE SEQUENCE</scope>
</reference>
<dbReference type="PANTHER" id="PTHR45631:SF201">
    <property type="entry name" value="MALECTIN-LIKE CARBOHYDRATE-BINDING DOMAIN-CONTAINING PROTEIN-RELATED"/>
    <property type="match status" value="1"/>
</dbReference>
<dbReference type="EMBL" id="BKCJ011226694">
    <property type="protein sequence ID" value="GFD06699.1"/>
    <property type="molecule type" value="Genomic_DNA"/>
</dbReference>
<proteinExistence type="predicted"/>
<dbReference type="GO" id="GO:0016020">
    <property type="term" value="C:membrane"/>
    <property type="evidence" value="ECO:0007669"/>
    <property type="project" value="UniProtKB-SubCell"/>
</dbReference>
<comment type="subcellular location">
    <subcellularLocation>
        <location evidence="1">Membrane</location>
        <topology evidence="1">Single-pass membrane protein</topology>
    </subcellularLocation>
</comment>
<dbReference type="AlphaFoldDB" id="A0A699TBT0"/>
<organism evidence="3">
    <name type="scientific">Tanacetum cinerariifolium</name>
    <name type="common">Dalmatian daisy</name>
    <name type="synonym">Chrysanthemum cinerariifolium</name>
    <dbReference type="NCBI Taxonomy" id="118510"/>
    <lineage>
        <taxon>Eukaryota</taxon>
        <taxon>Viridiplantae</taxon>
        <taxon>Streptophyta</taxon>
        <taxon>Embryophyta</taxon>
        <taxon>Tracheophyta</taxon>
        <taxon>Spermatophyta</taxon>
        <taxon>Magnoliopsida</taxon>
        <taxon>eudicotyledons</taxon>
        <taxon>Gunneridae</taxon>
        <taxon>Pentapetalae</taxon>
        <taxon>asterids</taxon>
        <taxon>campanulids</taxon>
        <taxon>Asterales</taxon>
        <taxon>Asteraceae</taxon>
        <taxon>Asteroideae</taxon>
        <taxon>Anthemideae</taxon>
        <taxon>Anthemidinae</taxon>
        <taxon>Tanacetum</taxon>
    </lineage>
</organism>
<accession>A0A699TBT0</accession>
<sequence length="152" mass="16540">NTVTNSASFVDTTKAPNNPPSEIFENAMTGVGTTSSLFLGTVNPFYTPIYANMYFSEVTSLGTILKRSFRVFEDNSTAPSSWLPSSTPISPPYGSVIVQSFYNYSVNSMTDLYLGAYNNSDLPPIINAMEVFQISDVLTDGTDTNDGRCILL</sequence>
<feature type="non-terminal residue" evidence="3">
    <location>
        <position position="1"/>
    </location>
</feature>
<protein>
    <submittedName>
        <fullName evidence="3">Malectin-like carbohydrate-binding domain-containing protein</fullName>
    </submittedName>
</protein>
<dbReference type="PANTHER" id="PTHR45631">
    <property type="entry name" value="OS07G0107800 PROTEIN-RELATED"/>
    <property type="match status" value="1"/>
</dbReference>
<gene>
    <name evidence="3" type="ORF">Tci_878668</name>
</gene>
<evidence type="ECO:0000256" key="1">
    <source>
        <dbReference type="ARBA" id="ARBA00004167"/>
    </source>
</evidence>
<evidence type="ECO:0000313" key="3">
    <source>
        <dbReference type="EMBL" id="GFD06699.1"/>
    </source>
</evidence>
<feature type="domain" description="Malectin-like" evidence="2">
    <location>
        <begin position="7"/>
        <end position="134"/>
    </location>
</feature>
<name>A0A699TBT0_TANCI</name>
<comment type="caution">
    <text evidence="3">The sequence shown here is derived from an EMBL/GenBank/DDBJ whole genome shotgun (WGS) entry which is preliminary data.</text>
</comment>